<reference evidence="3" key="1">
    <citation type="journal article" date="2019" name="Int. J. Syst. Evol. Microbiol.">
        <title>The Global Catalogue of Microorganisms (GCM) 10K type strain sequencing project: providing services to taxonomists for standard genome sequencing and annotation.</title>
        <authorList>
            <consortium name="The Broad Institute Genomics Platform"/>
            <consortium name="The Broad Institute Genome Sequencing Center for Infectious Disease"/>
            <person name="Wu L."/>
            <person name="Ma J."/>
        </authorList>
    </citation>
    <scope>NUCLEOTIDE SEQUENCE [LARGE SCALE GENOMIC DNA]</scope>
    <source>
        <strain evidence="3">IBRC-M 10490</strain>
    </source>
</reference>
<name>A0ABV8VI12_9NOCA</name>
<keyword evidence="1" id="KW-0732">Signal</keyword>
<evidence type="ECO:0000256" key="1">
    <source>
        <dbReference type="SAM" id="SignalP"/>
    </source>
</evidence>
<dbReference type="RefSeq" id="WP_378559446.1">
    <property type="nucleotide sequence ID" value="NZ_JBHSDL010000012.1"/>
</dbReference>
<comment type="caution">
    <text evidence="2">The sequence shown here is derived from an EMBL/GenBank/DDBJ whole genome shotgun (WGS) entry which is preliminary data.</text>
</comment>
<evidence type="ECO:0000313" key="3">
    <source>
        <dbReference type="Proteomes" id="UP001595844"/>
    </source>
</evidence>
<sequence>MKRILLSASIFGAIIAAGAGQASAEAAPRTDAAVQVAEASSGSGDLIGSVLNALTTGSAQECDGVVLDACVQLPGQTAAAEQAFA</sequence>
<dbReference type="EMBL" id="JBHSDL010000012">
    <property type="protein sequence ID" value="MFC4374432.1"/>
    <property type="molecule type" value="Genomic_DNA"/>
</dbReference>
<keyword evidence="3" id="KW-1185">Reference proteome</keyword>
<proteinExistence type="predicted"/>
<feature type="chain" id="PRO_5045141544" description="UrcA family protein" evidence="1">
    <location>
        <begin position="25"/>
        <end position="85"/>
    </location>
</feature>
<gene>
    <name evidence="2" type="ORF">ACFO5K_09980</name>
</gene>
<accession>A0ABV8VI12</accession>
<evidence type="ECO:0008006" key="4">
    <source>
        <dbReference type="Google" id="ProtNLM"/>
    </source>
</evidence>
<organism evidence="2 3">
    <name type="scientific">Nocardia halotolerans</name>
    <dbReference type="NCBI Taxonomy" id="1755878"/>
    <lineage>
        <taxon>Bacteria</taxon>
        <taxon>Bacillati</taxon>
        <taxon>Actinomycetota</taxon>
        <taxon>Actinomycetes</taxon>
        <taxon>Mycobacteriales</taxon>
        <taxon>Nocardiaceae</taxon>
        <taxon>Nocardia</taxon>
    </lineage>
</organism>
<evidence type="ECO:0000313" key="2">
    <source>
        <dbReference type="EMBL" id="MFC4374432.1"/>
    </source>
</evidence>
<protein>
    <recommendedName>
        <fullName evidence="4">UrcA family protein</fullName>
    </recommendedName>
</protein>
<feature type="signal peptide" evidence="1">
    <location>
        <begin position="1"/>
        <end position="24"/>
    </location>
</feature>
<dbReference type="Proteomes" id="UP001595844">
    <property type="component" value="Unassembled WGS sequence"/>
</dbReference>